<protein>
    <submittedName>
        <fullName evidence="1">Uncharacterized protein</fullName>
    </submittedName>
</protein>
<dbReference type="AlphaFoldDB" id="A0A8R1EHS5"/>
<keyword evidence="2" id="KW-1185">Reference proteome</keyword>
<proteinExistence type="predicted"/>
<sequence length="86" mass="9274">MFPLFQLDDTRVENQTGTDTTTGVPYIESAVDVSRIDLDTSGHVDAFQCQCYASAANDQDVVASDVATVSLAYTVSFLLSRKNGYG</sequence>
<accession>A0A8R1EHS5</accession>
<dbReference type="Proteomes" id="UP000005237">
    <property type="component" value="Unassembled WGS sequence"/>
</dbReference>
<name>A0A8R1EHS5_CAEJA</name>
<evidence type="ECO:0000313" key="2">
    <source>
        <dbReference type="Proteomes" id="UP000005237"/>
    </source>
</evidence>
<dbReference type="Gene3D" id="2.60.40.10">
    <property type="entry name" value="Immunoglobulins"/>
    <property type="match status" value="1"/>
</dbReference>
<dbReference type="EnsemblMetazoa" id="CJA36139.1">
    <property type="protein sequence ID" value="CJA36139.1"/>
    <property type="gene ID" value="WBGene00211986"/>
</dbReference>
<dbReference type="InterPro" id="IPR013783">
    <property type="entry name" value="Ig-like_fold"/>
</dbReference>
<evidence type="ECO:0000313" key="1">
    <source>
        <dbReference type="EnsemblMetazoa" id="CJA36139.1"/>
    </source>
</evidence>
<reference evidence="2" key="1">
    <citation type="submission" date="2010-08" db="EMBL/GenBank/DDBJ databases">
        <authorList>
            <consortium name="Caenorhabditis japonica Sequencing Consortium"/>
            <person name="Wilson R.K."/>
        </authorList>
    </citation>
    <scope>NUCLEOTIDE SEQUENCE [LARGE SCALE GENOMIC DNA]</scope>
    <source>
        <strain evidence="2">DF5081</strain>
    </source>
</reference>
<reference evidence="1" key="2">
    <citation type="submission" date="2022-06" db="UniProtKB">
        <authorList>
            <consortium name="EnsemblMetazoa"/>
        </authorList>
    </citation>
    <scope>IDENTIFICATION</scope>
    <source>
        <strain evidence="1">DF5081</strain>
    </source>
</reference>
<organism evidence="1 2">
    <name type="scientific">Caenorhabditis japonica</name>
    <dbReference type="NCBI Taxonomy" id="281687"/>
    <lineage>
        <taxon>Eukaryota</taxon>
        <taxon>Metazoa</taxon>
        <taxon>Ecdysozoa</taxon>
        <taxon>Nematoda</taxon>
        <taxon>Chromadorea</taxon>
        <taxon>Rhabditida</taxon>
        <taxon>Rhabditina</taxon>
        <taxon>Rhabditomorpha</taxon>
        <taxon>Rhabditoidea</taxon>
        <taxon>Rhabditidae</taxon>
        <taxon>Peloderinae</taxon>
        <taxon>Caenorhabditis</taxon>
    </lineage>
</organism>